<proteinExistence type="predicted"/>
<dbReference type="Proteomes" id="UP000054304">
    <property type="component" value="Unassembled WGS sequence"/>
</dbReference>
<gene>
    <name evidence="2" type="ORF">LALA0_S09e07316g</name>
</gene>
<dbReference type="EMBL" id="LN736368">
    <property type="protein sequence ID" value="CEP63998.1"/>
    <property type="molecule type" value="Genomic_DNA"/>
</dbReference>
<name>A0A0C7N7Z0_9SACH</name>
<dbReference type="InterPro" id="IPR051210">
    <property type="entry name" value="Ub_ligase/GEF_domain"/>
</dbReference>
<dbReference type="GO" id="GO:0017183">
    <property type="term" value="P:protein histidyl modification to diphthamide"/>
    <property type="evidence" value="ECO:0007669"/>
    <property type="project" value="EnsemblFungi"/>
</dbReference>
<dbReference type="Gene3D" id="2.130.10.30">
    <property type="entry name" value="Regulator of chromosome condensation 1/beta-lactamase-inhibitor protein II"/>
    <property type="match status" value="1"/>
</dbReference>
<organism evidence="2 3">
    <name type="scientific">Lachancea lanzarotensis</name>
    <dbReference type="NCBI Taxonomy" id="1245769"/>
    <lineage>
        <taxon>Eukaryota</taxon>
        <taxon>Fungi</taxon>
        <taxon>Dikarya</taxon>
        <taxon>Ascomycota</taxon>
        <taxon>Saccharomycotina</taxon>
        <taxon>Saccharomycetes</taxon>
        <taxon>Saccharomycetales</taxon>
        <taxon>Saccharomycetaceae</taxon>
        <taxon>Lachancea</taxon>
    </lineage>
</organism>
<keyword evidence="1" id="KW-0677">Repeat</keyword>
<dbReference type="HOGENOM" id="CLU_005210_0_0_1"/>
<reference evidence="2 3" key="1">
    <citation type="submission" date="2014-12" db="EMBL/GenBank/DDBJ databases">
        <authorList>
            <person name="Neuveglise Cecile"/>
        </authorList>
    </citation>
    <scope>NUCLEOTIDE SEQUENCE [LARGE SCALE GENOMIC DNA]</scope>
    <source>
        <strain evidence="2 3">CBS 12615</strain>
    </source>
</reference>
<dbReference type="RefSeq" id="XP_022630210.1">
    <property type="nucleotide sequence ID" value="XM_022770917.1"/>
</dbReference>
<dbReference type="AlphaFoldDB" id="A0A0C7N7Z0"/>
<accession>A0A0C7N7Z0</accession>
<dbReference type="GO" id="GO:0005737">
    <property type="term" value="C:cytoplasm"/>
    <property type="evidence" value="ECO:0007669"/>
    <property type="project" value="EnsemblFungi"/>
</dbReference>
<dbReference type="STRING" id="1245769.A0A0C7N7Z0"/>
<dbReference type="OrthoDB" id="5370059at2759"/>
<dbReference type="SUPFAM" id="SSF50985">
    <property type="entry name" value="RCC1/BLIP-II"/>
    <property type="match status" value="1"/>
</dbReference>
<evidence type="ECO:0000256" key="1">
    <source>
        <dbReference type="ARBA" id="ARBA00022737"/>
    </source>
</evidence>
<sequence>MDVVSLGLAHEEDMIEPQVSFQSDVRPIKICGGGNFTALLLENGLLYVAGEIPFDVDLQQTLPTNQNSWVHVPGQFTDVACGWAHIVVVDQNGIVFTAGAGDKGELGQSKVRKSPKFAPILSTQQNSEKAQVFACFYNTYILSGGILYGCGSNTKCQLQNVKSRAIDTLEIISPCSAIVSACVGKNFVCFVEKSGNIHIRGALSGYKTQIQQQSSGDMSLDLKAMWTSITSLDGQKFSFYGSARLYQNVIAASQFEKPVTAWNTGSEHGIACVDKKAVFCWGWGEHGNCGPIATTKAIDGINDGSNINSNVNLTYDANCHSSDATVYACFGGCATTWICIEYK</sequence>
<dbReference type="PANTHER" id="PTHR22870">
    <property type="entry name" value="REGULATOR OF CHROMOSOME CONDENSATION"/>
    <property type="match status" value="1"/>
</dbReference>
<protein>
    <submittedName>
        <fullName evidence="2">LALA0S09e07316g1_1</fullName>
    </submittedName>
</protein>
<keyword evidence="3" id="KW-1185">Reference proteome</keyword>
<dbReference type="InterPro" id="IPR009091">
    <property type="entry name" value="RCC1/BLIP-II"/>
</dbReference>
<dbReference type="GO" id="GO:0002098">
    <property type="term" value="P:tRNA wobble uridine modification"/>
    <property type="evidence" value="ECO:0007669"/>
    <property type="project" value="EnsemblFungi"/>
</dbReference>
<evidence type="ECO:0000313" key="3">
    <source>
        <dbReference type="Proteomes" id="UP000054304"/>
    </source>
</evidence>
<dbReference type="PANTHER" id="PTHR22870:SF466">
    <property type="entry name" value="ANKYRIN REPEAT-CONTAINING PROTEIN"/>
    <property type="match status" value="1"/>
</dbReference>
<evidence type="ECO:0000313" key="2">
    <source>
        <dbReference type="EMBL" id="CEP63998.1"/>
    </source>
</evidence>
<dbReference type="GeneID" id="34687525"/>